<sequence length="116" mass="12799">MSDASDPEKNQSILKAGHPPAVKVSGGVRITQHKSPTEKPTPVKNQDDKNEEEEGEQPLPESPPKPMITSVSGAPVRGNEDFPADSVRAYHDKKPMPTNECRPMNKTNHFIHQPKK</sequence>
<dbReference type="RefSeq" id="XP_027197114.1">
    <property type="nucleotide sequence ID" value="XM_027341313.1"/>
</dbReference>
<gene>
    <name evidence="2" type="primary">LOC113791524</name>
</gene>
<dbReference type="Proteomes" id="UP000515146">
    <property type="component" value="Unplaced"/>
</dbReference>
<organism evidence="1 2">
    <name type="scientific">Dermatophagoides pteronyssinus</name>
    <name type="common">European house dust mite</name>
    <dbReference type="NCBI Taxonomy" id="6956"/>
    <lineage>
        <taxon>Eukaryota</taxon>
        <taxon>Metazoa</taxon>
        <taxon>Ecdysozoa</taxon>
        <taxon>Arthropoda</taxon>
        <taxon>Chelicerata</taxon>
        <taxon>Arachnida</taxon>
        <taxon>Acari</taxon>
        <taxon>Acariformes</taxon>
        <taxon>Sarcoptiformes</taxon>
        <taxon>Astigmata</taxon>
        <taxon>Psoroptidia</taxon>
        <taxon>Analgoidea</taxon>
        <taxon>Pyroglyphidae</taxon>
        <taxon>Dermatophagoidinae</taxon>
        <taxon>Dermatophagoides</taxon>
    </lineage>
</organism>
<protein>
    <submittedName>
        <fullName evidence="2">Death-associated protein 1-like</fullName>
    </submittedName>
</protein>
<evidence type="ECO:0000313" key="2">
    <source>
        <dbReference type="RefSeq" id="XP_027197114.1"/>
    </source>
</evidence>
<dbReference type="AlphaFoldDB" id="A0A6P6XYS0"/>
<dbReference type="OMA" id="APSHGNK"/>
<name>A0A6P6XYS0_DERPT</name>
<dbReference type="InParanoid" id="A0A6P6XYS0"/>
<dbReference type="Pfam" id="PF15228">
    <property type="entry name" value="DAP"/>
    <property type="match status" value="1"/>
</dbReference>
<dbReference type="GO" id="GO:0034198">
    <property type="term" value="P:cellular response to amino acid starvation"/>
    <property type="evidence" value="ECO:0007669"/>
    <property type="project" value="TreeGrafter"/>
</dbReference>
<dbReference type="InterPro" id="IPR024130">
    <property type="entry name" value="DAP1/DAPL1"/>
</dbReference>
<dbReference type="GO" id="GO:0097190">
    <property type="term" value="P:apoptotic signaling pathway"/>
    <property type="evidence" value="ECO:0007669"/>
    <property type="project" value="TreeGrafter"/>
</dbReference>
<evidence type="ECO:0000313" key="1">
    <source>
        <dbReference type="Proteomes" id="UP000515146"/>
    </source>
</evidence>
<reference evidence="2" key="1">
    <citation type="submission" date="2025-08" db="UniProtKB">
        <authorList>
            <consortium name="RefSeq"/>
        </authorList>
    </citation>
    <scope>IDENTIFICATION</scope>
    <source>
        <strain evidence="2">Airmid</strain>
    </source>
</reference>
<dbReference type="GO" id="GO:0070513">
    <property type="term" value="F:death domain binding"/>
    <property type="evidence" value="ECO:0007669"/>
    <property type="project" value="TreeGrafter"/>
</dbReference>
<proteinExistence type="predicted"/>
<dbReference type="OrthoDB" id="5973225at2759"/>
<dbReference type="FunCoup" id="A0A6P6XYS0">
    <property type="interactions" value="29"/>
</dbReference>
<dbReference type="KEGG" id="dpte:113791524"/>
<keyword evidence="1" id="KW-1185">Reference proteome</keyword>
<accession>A0A6P6XYS0</accession>
<dbReference type="PANTHER" id="PTHR13177:SF4">
    <property type="entry name" value="GEO09647P1"/>
    <property type="match status" value="1"/>
</dbReference>
<dbReference type="GO" id="GO:0010507">
    <property type="term" value="P:negative regulation of autophagy"/>
    <property type="evidence" value="ECO:0007669"/>
    <property type="project" value="TreeGrafter"/>
</dbReference>
<dbReference type="PANTHER" id="PTHR13177">
    <property type="entry name" value="DEATH-ASSOCIATED PROTEIN 1"/>
    <property type="match status" value="1"/>
</dbReference>